<evidence type="ECO:0000313" key="3">
    <source>
        <dbReference type="EMBL" id="BCA89746.1"/>
    </source>
</evidence>
<dbReference type="KEGG" id="ahat:ADCFC_23650"/>
<keyword evidence="3" id="KW-0255">Endonuclease</keyword>
<dbReference type="PANTHER" id="PTHR30015:SF7">
    <property type="entry name" value="TYPE IV METHYL-DIRECTED RESTRICTION ENZYME ECOKMRR"/>
    <property type="match status" value="1"/>
</dbReference>
<feature type="domain" description="Restriction system protein Mrr-like N-terminal" evidence="2">
    <location>
        <begin position="6"/>
        <end position="92"/>
    </location>
</feature>
<proteinExistence type="predicted"/>
<dbReference type="GO" id="GO:0009307">
    <property type="term" value="P:DNA restriction-modification system"/>
    <property type="evidence" value="ECO:0007669"/>
    <property type="project" value="InterPro"/>
</dbReference>
<dbReference type="InterPro" id="IPR007560">
    <property type="entry name" value="Restrct_endonuc_IV_Mrr"/>
</dbReference>
<dbReference type="SUPFAM" id="SSF52980">
    <property type="entry name" value="Restriction endonuclease-like"/>
    <property type="match status" value="1"/>
</dbReference>
<evidence type="ECO:0000313" key="4">
    <source>
        <dbReference type="Proteomes" id="UP000501727"/>
    </source>
</evidence>
<dbReference type="Proteomes" id="UP000501727">
    <property type="component" value="Chromosome"/>
</dbReference>
<keyword evidence="4" id="KW-1185">Reference proteome</keyword>
<gene>
    <name evidence="3" type="primary">mrr</name>
    <name evidence="3" type="ORF">ADCFC_22430</name>
</gene>
<name>A0A6F8SQB6_9ACTN</name>
<organism evidence="3 4">
    <name type="scientific">Adlercreutzia hattorii</name>
    <dbReference type="NCBI Taxonomy" id="2707299"/>
    <lineage>
        <taxon>Bacteria</taxon>
        <taxon>Bacillati</taxon>
        <taxon>Actinomycetota</taxon>
        <taxon>Coriobacteriia</taxon>
        <taxon>Eggerthellales</taxon>
        <taxon>Eggerthellaceae</taxon>
        <taxon>Adlercreutzia</taxon>
    </lineage>
</organism>
<evidence type="ECO:0000259" key="2">
    <source>
        <dbReference type="Pfam" id="PF14338"/>
    </source>
</evidence>
<reference evidence="4" key="1">
    <citation type="journal article" date="2020" name="Microbiol. Resour. Announc.">
        <title>Complete Genome Sequence of Adlercreutzia sp. Strain 8CFCBH1, a Potent Producer of Equol, Isolated from Healthy Japanese Feces.</title>
        <authorList>
            <person name="Ogata Y."/>
            <person name="Sakamoto M."/>
            <person name="Ohkuma M."/>
            <person name="Hattori M."/>
            <person name="Suda W."/>
        </authorList>
    </citation>
    <scope>NUCLEOTIDE SEQUENCE [LARGE SCALE GENOMIC DNA]</scope>
    <source>
        <strain evidence="4">8CFCBH1</strain>
    </source>
</reference>
<dbReference type="GO" id="GO:0015666">
    <property type="term" value="F:restriction endodeoxyribonuclease activity"/>
    <property type="evidence" value="ECO:0007669"/>
    <property type="project" value="TreeGrafter"/>
</dbReference>
<evidence type="ECO:0000259" key="1">
    <source>
        <dbReference type="Pfam" id="PF04471"/>
    </source>
</evidence>
<keyword evidence="3" id="KW-0540">Nuclease</keyword>
<dbReference type="PANTHER" id="PTHR30015">
    <property type="entry name" value="MRR RESTRICTION SYSTEM PROTEIN"/>
    <property type="match status" value="1"/>
</dbReference>
<accession>A0A6F8SQB6</accession>
<protein>
    <submittedName>
        <fullName evidence="3">Restriction endonuclease</fullName>
    </submittedName>
</protein>
<dbReference type="Pfam" id="PF14338">
    <property type="entry name" value="Mrr_N"/>
    <property type="match status" value="1"/>
</dbReference>
<feature type="domain" description="Restriction endonuclease type IV Mrr" evidence="1">
    <location>
        <begin position="168"/>
        <end position="289"/>
    </location>
</feature>
<dbReference type="Gene3D" id="3.40.1350.10">
    <property type="match status" value="1"/>
</dbReference>
<dbReference type="InterPro" id="IPR025745">
    <property type="entry name" value="Mrr-like_N_dom"/>
</dbReference>
<sequence length="316" mass="35037">MAVPRYDEMMVPVLRRIAETPGDTVTSKQLRRFVIDYWGLSDNEVAETISSGFERYANNMLWACTYLKQAKCIESPKRGTYLVTQRGVDLLNSGVEKLDRQALMQFPEFCDFLNRSRKGKGVSAKEAKEAAVQPVIVEENESPEDTIDEAFRSIETALVSDILEAIMQQSPAFFERLVVQLLLAMGYGDSLDDSGSVTPLSNDGGIDGVIREDKLGFDNIYIQAKRWDLNASVGRPDLQAFVGALTGTGATKGLFITTARFSKGALEYAGMQHAVKLVLVDGDQLARLMIAHNVGVSVRHTYEIKGIDRDYFDIDS</sequence>
<reference evidence="4" key="2">
    <citation type="submission" date="2020-03" db="EMBL/GenBank/DDBJ databases">
        <title>Complete Genome Sequence of Adlercreutzia sp. strain 8CFCBH1 Producing Equol, Isolated from Healthy Japanese Feces.</title>
        <authorList>
            <person name="Ogata Y."/>
            <person name="Sakamoto M."/>
            <person name="Ohkuma M."/>
            <person name="Hattori M."/>
            <person name="Suda W."/>
        </authorList>
    </citation>
    <scope>NUCLEOTIDE SEQUENCE [LARGE SCALE GENOMIC DNA]</scope>
    <source>
        <strain evidence="4">8CFCBH1</strain>
    </source>
</reference>
<dbReference type="InterPro" id="IPR011856">
    <property type="entry name" value="tRNA_endonuc-like_dom_sf"/>
</dbReference>
<dbReference type="Pfam" id="PF04471">
    <property type="entry name" value="Mrr_cat"/>
    <property type="match status" value="1"/>
</dbReference>
<dbReference type="EMBL" id="AP022829">
    <property type="protein sequence ID" value="BCA89746.1"/>
    <property type="molecule type" value="Genomic_DNA"/>
</dbReference>
<dbReference type="InterPro" id="IPR052906">
    <property type="entry name" value="Type_IV_Methyl-Rstrct_Enzyme"/>
</dbReference>
<keyword evidence="3" id="KW-0378">Hydrolase</keyword>
<dbReference type="InterPro" id="IPR011335">
    <property type="entry name" value="Restrct_endonuc-II-like"/>
</dbReference>
<dbReference type="GO" id="GO:0003677">
    <property type="term" value="F:DNA binding"/>
    <property type="evidence" value="ECO:0007669"/>
    <property type="project" value="InterPro"/>
</dbReference>
<dbReference type="AlphaFoldDB" id="A0A6F8SQB6"/>
<dbReference type="REBASE" id="386453">
    <property type="entry name" value="AspCBH1MrrP"/>
</dbReference>